<reference evidence="2" key="2">
    <citation type="submission" date="2012-08" db="EMBL/GenBank/DDBJ databases">
        <title>Finished genome of Desulfosporosinus meridiei DSM 13257.</title>
        <authorList>
            <person name="Huntemann M."/>
            <person name="Wei C.-L."/>
            <person name="Han J."/>
            <person name="Detter J.C."/>
            <person name="Han C."/>
            <person name="Davenport K."/>
            <person name="Daligault H."/>
            <person name="Erkkila T."/>
            <person name="Gu W."/>
            <person name="Munk A.C.C."/>
            <person name="Teshima H."/>
            <person name="Xu Y."/>
            <person name="Chain P."/>
            <person name="Tapia R."/>
            <person name="Chen A."/>
            <person name="Krypides N."/>
            <person name="Mavromatis K."/>
            <person name="Markowitz V."/>
            <person name="Szeto E."/>
            <person name="Ivanova N."/>
            <person name="Mikhailova N."/>
            <person name="Ovchinnikova G."/>
            <person name="Pagani I."/>
            <person name="Pati A."/>
            <person name="Goodwin L."/>
            <person name="Peters L."/>
            <person name="Pitluck S."/>
            <person name="Woyke T."/>
            <person name="Pester M."/>
            <person name="Spring S."/>
            <person name="Ollivier B."/>
            <person name="Rattei T."/>
            <person name="Klenk H.-P."/>
            <person name="Wagner M."/>
            <person name="Loy A."/>
        </authorList>
    </citation>
    <scope>NUCLEOTIDE SEQUENCE [LARGE SCALE GENOMIC DNA]</scope>
    <source>
        <strain evidence="2">ATCC BAA-275 / DSM 13257 / NCIMB 13706 / S10</strain>
    </source>
</reference>
<name>J7IZ62_DESMD</name>
<keyword evidence="2" id="KW-1185">Reference proteome</keyword>
<dbReference type="STRING" id="768704.Desmer_2055"/>
<gene>
    <name evidence="1" type="ordered locus">Desmer_2055</name>
</gene>
<dbReference type="AlphaFoldDB" id="J7IZ62"/>
<dbReference type="RefSeq" id="WP_014902910.1">
    <property type="nucleotide sequence ID" value="NC_018515.1"/>
</dbReference>
<evidence type="ECO:0000313" key="2">
    <source>
        <dbReference type="Proteomes" id="UP000005262"/>
    </source>
</evidence>
<protein>
    <submittedName>
        <fullName evidence="1">Uncharacterized protein</fullName>
    </submittedName>
</protein>
<accession>J7IZ62</accession>
<organism evidence="1 2">
    <name type="scientific">Desulfosporosinus meridiei (strain ATCC BAA-275 / DSM 13257 / KCTC 12902 / NCIMB 13706 / S10)</name>
    <dbReference type="NCBI Taxonomy" id="768704"/>
    <lineage>
        <taxon>Bacteria</taxon>
        <taxon>Bacillati</taxon>
        <taxon>Bacillota</taxon>
        <taxon>Clostridia</taxon>
        <taxon>Eubacteriales</taxon>
        <taxon>Desulfitobacteriaceae</taxon>
        <taxon>Desulfosporosinus</taxon>
    </lineage>
</organism>
<reference evidence="1 2" key="1">
    <citation type="journal article" date="2012" name="J. Bacteriol.">
        <title>Complete genome sequences of Desulfosporosinus orientis DSM765T, Desulfosporosinus youngiae DSM17734T, Desulfosporosinus meridiei DSM13257T, and Desulfosporosinus acidiphilus DSM22704T.</title>
        <authorList>
            <person name="Pester M."/>
            <person name="Brambilla E."/>
            <person name="Alazard D."/>
            <person name="Rattei T."/>
            <person name="Weinmaier T."/>
            <person name="Han J."/>
            <person name="Lucas S."/>
            <person name="Lapidus A."/>
            <person name="Cheng J.F."/>
            <person name="Goodwin L."/>
            <person name="Pitluck S."/>
            <person name="Peters L."/>
            <person name="Ovchinnikova G."/>
            <person name="Teshima H."/>
            <person name="Detter J.C."/>
            <person name="Han C.S."/>
            <person name="Tapia R."/>
            <person name="Land M.L."/>
            <person name="Hauser L."/>
            <person name="Kyrpides N.C."/>
            <person name="Ivanova N.N."/>
            <person name="Pagani I."/>
            <person name="Huntmann M."/>
            <person name="Wei C.L."/>
            <person name="Davenport K.W."/>
            <person name="Daligault H."/>
            <person name="Chain P.S."/>
            <person name="Chen A."/>
            <person name="Mavromatis K."/>
            <person name="Markowitz V."/>
            <person name="Szeto E."/>
            <person name="Mikhailova N."/>
            <person name="Pati A."/>
            <person name="Wagner M."/>
            <person name="Woyke T."/>
            <person name="Ollivier B."/>
            <person name="Klenk H.P."/>
            <person name="Spring S."/>
            <person name="Loy A."/>
        </authorList>
    </citation>
    <scope>NUCLEOTIDE SEQUENCE [LARGE SCALE GENOMIC DNA]</scope>
    <source>
        <strain evidence="2">ATCC BAA-275 / DSM 13257 / NCIMB 13706 / S10</strain>
    </source>
</reference>
<dbReference type="Proteomes" id="UP000005262">
    <property type="component" value="Chromosome"/>
</dbReference>
<evidence type="ECO:0000313" key="1">
    <source>
        <dbReference type="EMBL" id="AFQ43996.1"/>
    </source>
</evidence>
<dbReference type="HOGENOM" id="CLU_1913680_0_0_9"/>
<proteinExistence type="predicted"/>
<dbReference type="EMBL" id="CP003629">
    <property type="protein sequence ID" value="AFQ43996.1"/>
    <property type="molecule type" value="Genomic_DNA"/>
</dbReference>
<sequence>MCMFIAVGFGVKNKPNEEISLIAPLDLYIEPLENESLKVVLNSHKYRTFWLTKGGCSCKLLSASYKESVVAFLNAAIENDCLVTVLMLDIPGDISSYCVKPEKVNKEKISFIDFKTLYPNILINTRYIISKI</sequence>
<dbReference type="KEGG" id="dmi:Desmer_2055"/>